<reference evidence="1 2" key="1">
    <citation type="journal article" date="2021" name="Front. Genet.">
        <title>Chromosome-Level Genome Assembly Reveals Significant Gene Expansion in the Toll and IMD Signaling Pathways of Dendrolimus kikuchii.</title>
        <authorList>
            <person name="Zhou J."/>
            <person name="Wu P."/>
            <person name="Xiong Z."/>
            <person name="Liu N."/>
            <person name="Zhao N."/>
            <person name="Ji M."/>
            <person name="Qiu Y."/>
            <person name="Yang B."/>
        </authorList>
    </citation>
    <scope>NUCLEOTIDE SEQUENCE [LARGE SCALE GENOMIC DNA]</scope>
    <source>
        <strain evidence="1">Ann1</strain>
    </source>
</reference>
<dbReference type="Proteomes" id="UP000824533">
    <property type="component" value="Linkage Group LG11"/>
</dbReference>
<keyword evidence="2" id="KW-1185">Reference proteome</keyword>
<protein>
    <submittedName>
        <fullName evidence="1">Uncharacterized protein</fullName>
    </submittedName>
</protein>
<gene>
    <name evidence="1" type="ORF">K1T71_006527</name>
</gene>
<dbReference type="EMBL" id="CM034397">
    <property type="protein sequence ID" value="KAJ0177654.1"/>
    <property type="molecule type" value="Genomic_DNA"/>
</dbReference>
<accession>A0ACC1D1P7</accession>
<evidence type="ECO:0000313" key="1">
    <source>
        <dbReference type="EMBL" id="KAJ0177654.1"/>
    </source>
</evidence>
<comment type="caution">
    <text evidence="1">The sequence shown here is derived from an EMBL/GenBank/DDBJ whole genome shotgun (WGS) entry which is preliminary data.</text>
</comment>
<sequence length="303" mass="35613">MWNTVIINIYFVLILKRLCHSCDCEWKKINVVHDKDPSIEKRNLDDNISTTTSILNIGFTEATVIVKSYHEETERNTESNSLEYNEEDLYETSCPYYNKISNAGLDRMADVWQTAYYKTNEKVACFKIYIRRITHEEQEYTKRMYGDFNHTVDWNNSVFEIHSNDKYLTMKHFLFGDGSDFGVLNNIMIIIEDNDNENDTRTYLQEESPDQWMVDKNLLLMRDCDTGDVVVFSRVPHDPKLEDIHDAFKAFGEDALHGTFACIDEKVHSSEMASYIPEKQYYVRSIKKVLRDVYNKLVSMTLD</sequence>
<proteinExistence type="predicted"/>
<evidence type="ECO:0000313" key="2">
    <source>
        <dbReference type="Proteomes" id="UP000824533"/>
    </source>
</evidence>
<organism evidence="1 2">
    <name type="scientific">Dendrolimus kikuchii</name>
    <dbReference type="NCBI Taxonomy" id="765133"/>
    <lineage>
        <taxon>Eukaryota</taxon>
        <taxon>Metazoa</taxon>
        <taxon>Ecdysozoa</taxon>
        <taxon>Arthropoda</taxon>
        <taxon>Hexapoda</taxon>
        <taxon>Insecta</taxon>
        <taxon>Pterygota</taxon>
        <taxon>Neoptera</taxon>
        <taxon>Endopterygota</taxon>
        <taxon>Lepidoptera</taxon>
        <taxon>Glossata</taxon>
        <taxon>Ditrysia</taxon>
        <taxon>Bombycoidea</taxon>
        <taxon>Lasiocampidae</taxon>
        <taxon>Dendrolimus</taxon>
    </lineage>
</organism>
<name>A0ACC1D1P7_9NEOP</name>